<feature type="compositionally biased region" description="Basic and acidic residues" evidence="1">
    <location>
        <begin position="250"/>
        <end position="262"/>
    </location>
</feature>
<dbReference type="PANTHER" id="PTHR34271:SF1">
    <property type="entry name" value="NUCLEOLAR HISTONE METHYLTRANSFERASE-RELATED PROTEIN"/>
    <property type="match status" value="1"/>
</dbReference>
<feature type="compositionally biased region" description="Basic and acidic residues" evidence="1">
    <location>
        <begin position="305"/>
        <end position="316"/>
    </location>
</feature>
<feature type="region of interest" description="Disordered" evidence="1">
    <location>
        <begin position="157"/>
        <end position="382"/>
    </location>
</feature>
<dbReference type="InterPro" id="IPR043017">
    <property type="entry name" value="WIYLD_dom_sf"/>
</dbReference>
<feature type="compositionally biased region" description="Basic and acidic residues" evidence="1">
    <location>
        <begin position="161"/>
        <end position="176"/>
    </location>
</feature>
<organism evidence="3 4">
    <name type="scientific">Lupinus luteus</name>
    <name type="common">European yellow lupine</name>
    <dbReference type="NCBI Taxonomy" id="3873"/>
    <lineage>
        <taxon>Eukaryota</taxon>
        <taxon>Viridiplantae</taxon>
        <taxon>Streptophyta</taxon>
        <taxon>Embryophyta</taxon>
        <taxon>Tracheophyta</taxon>
        <taxon>Spermatophyta</taxon>
        <taxon>Magnoliopsida</taxon>
        <taxon>eudicotyledons</taxon>
        <taxon>Gunneridae</taxon>
        <taxon>Pentapetalae</taxon>
        <taxon>rosids</taxon>
        <taxon>fabids</taxon>
        <taxon>Fabales</taxon>
        <taxon>Fabaceae</taxon>
        <taxon>Papilionoideae</taxon>
        <taxon>50 kb inversion clade</taxon>
        <taxon>genistoids sensu lato</taxon>
        <taxon>core genistoids</taxon>
        <taxon>Genisteae</taxon>
        <taxon>Lupinus</taxon>
    </lineage>
</organism>
<keyword evidence="4" id="KW-1185">Reference proteome</keyword>
<proteinExistence type="predicted"/>
<feature type="compositionally biased region" description="Polar residues" evidence="1">
    <location>
        <begin position="320"/>
        <end position="334"/>
    </location>
</feature>
<evidence type="ECO:0000256" key="1">
    <source>
        <dbReference type="SAM" id="MobiDB-lite"/>
    </source>
</evidence>
<dbReference type="Proteomes" id="UP001497480">
    <property type="component" value="Unassembled WGS sequence"/>
</dbReference>
<feature type="compositionally biased region" description="Polar residues" evidence="1">
    <location>
        <begin position="268"/>
        <end position="304"/>
    </location>
</feature>
<evidence type="ECO:0000313" key="3">
    <source>
        <dbReference type="EMBL" id="CAL0317637.1"/>
    </source>
</evidence>
<gene>
    <name evidence="3" type="ORF">LLUT_LOCUS18697</name>
</gene>
<feature type="compositionally biased region" description="Polar residues" evidence="1">
    <location>
        <begin position="177"/>
        <end position="193"/>
    </location>
</feature>
<feature type="compositionally biased region" description="Polar residues" evidence="1">
    <location>
        <begin position="217"/>
        <end position="244"/>
    </location>
</feature>
<dbReference type="EMBL" id="CAXHTB010000013">
    <property type="protein sequence ID" value="CAL0317637.1"/>
    <property type="molecule type" value="Genomic_DNA"/>
</dbReference>
<dbReference type="Pfam" id="PF10440">
    <property type="entry name" value="WIYLD"/>
    <property type="match status" value="1"/>
</dbReference>
<accession>A0AAV1X9E9</accession>
<reference evidence="3 4" key="1">
    <citation type="submission" date="2024-03" db="EMBL/GenBank/DDBJ databases">
        <authorList>
            <person name="Martinez-Hernandez J."/>
        </authorList>
    </citation>
    <scope>NUCLEOTIDE SEQUENCE [LARGE SCALE GENOMIC DNA]</scope>
</reference>
<dbReference type="InterPro" id="IPR018848">
    <property type="entry name" value="WIYLD_domain"/>
</dbReference>
<protein>
    <recommendedName>
        <fullName evidence="2">WIYLD domain-containing protein</fullName>
    </recommendedName>
</protein>
<evidence type="ECO:0000259" key="2">
    <source>
        <dbReference type="Pfam" id="PF10440"/>
    </source>
</evidence>
<feature type="compositionally biased region" description="Basic and acidic residues" evidence="1">
    <location>
        <begin position="360"/>
        <end position="376"/>
    </location>
</feature>
<comment type="caution">
    <text evidence="3">The sequence shown here is derived from an EMBL/GenBank/DDBJ whole genome shotgun (WGS) entry which is preliminary data.</text>
</comment>
<evidence type="ECO:0000313" key="4">
    <source>
        <dbReference type="Proteomes" id="UP001497480"/>
    </source>
</evidence>
<sequence>MAPRGRQPRKNRMGVGNTRMDAALDSMRQFGFHDHVIRETVEELLEVYDGTQGWPFIEEASYKLLIETILAKQQEKNLHELDATKEESPLQDHTAGEVIETSATPTAEITEVGSSTLVAQDSLLQINDGLDSASRTDDRDHASLGNETGVKVDSAVLYGRGGHEQEDIRVESRKNEPNSAANVTGSSSKSTFQPRYGWSGMGDYSSKINEPKPVDSATGSGSTFGNNVKNTFTKPPMNESSKSPHGNHKLYNDKSKKKEAKPVDNIIGSGSSAFGNNAKSTFVKSPTNESSKSSLHGNCRPSYSDNDKSKKKEPEPAHNVTGSRSSAFVNNAKNTFAKPPMAESSKSPYHNRKPSYRWSGSDDNKSKKNEPKRADNVTRSSRGAFISNESTFVRTPMVESSKSFKNPHYCHRKPFCGWIDDDDDDNEVELITLPIPPLPEHIEKLIGKNEAPQSSRQRRRKSRWDEKPEGM</sequence>
<dbReference type="PANTHER" id="PTHR34271">
    <property type="entry name" value="NUCLEOLAR HISTONE METHYLTRANSFERASE-RELATED PROTEIN"/>
    <property type="match status" value="1"/>
</dbReference>
<name>A0AAV1X9E9_LUPLU</name>
<feature type="domain" description="WIYLD" evidence="2">
    <location>
        <begin position="16"/>
        <end position="75"/>
    </location>
</feature>
<dbReference type="Gene3D" id="1.10.8.850">
    <property type="entry name" value="Histone-lysine N methyltransferase , C-terminal domain-like"/>
    <property type="match status" value="1"/>
</dbReference>
<dbReference type="AlphaFoldDB" id="A0AAV1X9E9"/>
<feature type="region of interest" description="Disordered" evidence="1">
    <location>
        <begin position="445"/>
        <end position="471"/>
    </location>
</feature>